<evidence type="ECO:0000313" key="2">
    <source>
        <dbReference type="Proteomes" id="UP000823775"/>
    </source>
</evidence>
<accession>A0ABS8V6M7</accession>
<dbReference type="Proteomes" id="UP000823775">
    <property type="component" value="Unassembled WGS sequence"/>
</dbReference>
<organism evidence="1 2">
    <name type="scientific">Datura stramonium</name>
    <name type="common">Jimsonweed</name>
    <name type="synonym">Common thornapple</name>
    <dbReference type="NCBI Taxonomy" id="4076"/>
    <lineage>
        <taxon>Eukaryota</taxon>
        <taxon>Viridiplantae</taxon>
        <taxon>Streptophyta</taxon>
        <taxon>Embryophyta</taxon>
        <taxon>Tracheophyta</taxon>
        <taxon>Spermatophyta</taxon>
        <taxon>Magnoliopsida</taxon>
        <taxon>eudicotyledons</taxon>
        <taxon>Gunneridae</taxon>
        <taxon>Pentapetalae</taxon>
        <taxon>asterids</taxon>
        <taxon>lamiids</taxon>
        <taxon>Solanales</taxon>
        <taxon>Solanaceae</taxon>
        <taxon>Solanoideae</taxon>
        <taxon>Datureae</taxon>
        <taxon>Datura</taxon>
    </lineage>
</organism>
<evidence type="ECO:0000313" key="1">
    <source>
        <dbReference type="EMBL" id="MCD9641814.1"/>
    </source>
</evidence>
<proteinExistence type="predicted"/>
<name>A0ABS8V6M7_DATST</name>
<protein>
    <submittedName>
        <fullName evidence="1">Uncharacterized protein</fullName>
    </submittedName>
</protein>
<comment type="caution">
    <text evidence="1">The sequence shown here is derived from an EMBL/GenBank/DDBJ whole genome shotgun (WGS) entry which is preliminary data.</text>
</comment>
<gene>
    <name evidence="1" type="ORF">HAX54_028259</name>
</gene>
<dbReference type="EMBL" id="JACEIK010003464">
    <property type="protein sequence ID" value="MCD9641814.1"/>
    <property type="molecule type" value="Genomic_DNA"/>
</dbReference>
<sequence>MFPPLLSSLKLGEARIFNSSCAMASRENKGKEVVTSSKEFKRLRKRVAPSSSIPRAPLLGGLEQRLWRSMDSNGSMPKKKSNMPR</sequence>
<keyword evidence="2" id="KW-1185">Reference proteome</keyword>
<reference evidence="1 2" key="1">
    <citation type="journal article" date="2021" name="BMC Genomics">
        <title>Datura genome reveals duplications of psychoactive alkaloid biosynthetic genes and high mutation rate following tissue culture.</title>
        <authorList>
            <person name="Rajewski A."/>
            <person name="Carter-House D."/>
            <person name="Stajich J."/>
            <person name="Litt A."/>
        </authorList>
    </citation>
    <scope>NUCLEOTIDE SEQUENCE [LARGE SCALE GENOMIC DNA]</scope>
    <source>
        <strain evidence="1">AR-01</strain>
    </source>
</reference>